<evidence type="ECO:0000313" key="2">
    <source>
        <dbReference type="RefSeq" id="XP_009796111.1"/>
    </source>
</evidence>
<protein>
    <submittedName>
        <fullName evidence="2">Uncharacterized protein LOC104242726</fullName>
    </submittedName>
</protein>
<dbReference type="PANTHER" id="PTHR33116:SF80">
    <property type="entry name" value="REVERSE TRANSCRIPTASE ZINC-BINDING DOMAIN-CONTAINING PROTEIN"/>
    <property type="match status" value="1"/>
</dbReference>
<gene>
    <name evidence="2" type="primary">LOC104242726</name>
</gene>
<organism evidence="1 2">
    <name type="scientific">Nicotiana sylvestris</name>
    <name type="common">Wood tobacco</name>
    <name type="synonym">South American tobacco</name>
    <dbReference type="NCBI Taxonomy" id="4096"/>
    <lineage>
        <taxon>Eukaryota</taxon>
        <taxon>Viridiplantae</taxon>
        <taxon>Streptophyta</taxon>
        <taxon>Embryophyta</taxon>
        <taxon>Tracheophyta</taxon>
        <taxon>Spermatophyta</taxon>
        <taxon>Magnoliopsida</taxon>
        <taxon>eudicotyledons</taxon>
        <taxon>Gunneridae</taxon>
        <taxon>Pentapetalae</taxon>
        <taxon>asterids</taxon>
        <taxon>lamiids</taxon>
        <taxon>Solanales</taxon>
        <taxon>Solanaceae</taxon>
        <taxon>Nicotianoideae</taxon>
        <taxon>Nicotianeae</taxon>
        <taxon>Nicotiana</taxon>
    </lineage>
</organism>
<accession>A0A1U7Y2D8</accession>
<evidence type="ECO:0000313" key="1">
    <source>
        <dbReference type="Proteomes" id="UP000189701"/>
    </source>
</evidence>
<dbReference type="PANTHER" id="PTHR33116">
    <property type="entry name" value="REVERSE TRANSCRIPTASE ZINC-BINDING DOMAIN-CONTAINING PROTEIN-RELATED-RELATED"/>
    <property type="match status" value="1"/>
</dbReference>
<keyword evidence="1" id="KW-1185">Reference proteome</keyword>
<reference evidence="2" key="2">
    <citation type="submission" date="2025-08" db="UniProtKB">
        <authorList>
            <consortium name="RefSeq"/>
        </authorList>
    </citation>
    <scope>IDENTIFICATION</scope>
    <source>
        <tissue evidence="2">Leaf</tissue>
    </source>
</reference>
<dbReference type="AlphaFoldDB" id="A0A1U7Y2D8"/>
<dbReference type="eggNOG" id="KOG1075">
    <property type="taxonomic scope" value="Eukaryota"/>
</dbReference>
<dbReference type="RefSeq" id="XP_009796111.1">
    <property type="nucleotide sequence ID" value="XM_009797809.1"/>
</dbReference>
<sequence>MDKQSVEELCELSGYKKGTLSFRYLGVPILAKKISAVDYEILVDKMCARIQSWRIRNLLYAGRVLLENSVLMYIHSFWSSIFILPKKILRNITAICRNFLLDGKANSNKVPLVAWDLVCKPKQEGGLGIIDCDLWNQAAIAKGICPAGVVISSEAVHNQQWLHLKTRNKRKWESSRWVWSKYNTLKHSFISWLAMHRRLLTRERLASWESAKTITVSYVGWEVNGIWRRMTRRVRGKECRRLITAILVALVYRIWRVRNDALWNQKVAKPHMAVKEIKEECRNS</sequence>
<proteinExistence type="predicted"/>
<name>A0A1U7Y2D8_NICSY</name>
<reference evidence="1" key="1">
    <citation type="journal article" date="2013" name="Genome Biol.">
        <title>Reference genomes and transcriptomes of Nicotiana sylvestris and Nicotiana tomentosiformis.</title>
        <authorList>
            <person name="Sierro N."/>
            <person name="Battey J.N."/>
            <person name="Ouadi S."/>
            <person name="Bovet L."/>
            <person name="Goepfert S."/>
            <person name="Bakaher N."/>
            <person name="Peitsch M.C."/>
            <person name="Ivanov N.V."/>
        </authorList>
    </citation>
    <scope>NUCLEOTIDE SEQUENCE [LARGE SCALE GENOMIC DNA]</scope>
</reference>
<dbReference type="Proteomes" id="UP000189701">
    <property type="component" value="Unplaced"/>
</dbReference>